<keyword evidence="2" id="KW-1185">Reference proteome</keyword>
<protein>
    <submittedName>
        <fullName evidence="1">Uncharacterized protein</fullName>
    </submittedName>
</protein>
<proteinExistence type="predicted"/>
<reference evidence="1" key="1">
    <citation type="journal article" date="2021" name="New Phytol.">
        <title>Evolutionary innovations through gain and loss of genes in the ectomycorrhizal Boletales.</title>
        <authorList>
            <person name="Wu G."/>
            <person name="Miyauchi S."/>
            <person name="Morin E."/>
            <person name="Kuo A."/>
            <person name="Drula E."/>
            <person name="Varga T."/>
            <person name="Kohler A."/>
            <person name="Feng B."/>
            <person name="Cao Y."/>
            <person name="Lipzen A."/>
            <person name="Daum C."/>
            <person name="Hundley H."/>
            <person name="Pangilinan J."/>
            <person name="Johnson J."/>
            <person name="Barry K."/>
            <person name="LaButti K."/>
            <person name="Ng V."/>
            <person name="Ahrendt S."/>
            <person name="Min B."/>
            <person name="Choi I.G."/>
            <person name="Park H."/>
            <person name="Plett J.M."/>
            <person name="Magnuson J."/>
            <person name="Spatafora J.W."/>
            <person name="Nagy L.G."/>
            <person name="Henrissat B."/>
            <person name="Grigoriev I.V."/>
            <person name="Yang Z.L."/>
            <person name="Xu J."/>
            <person name="Martin F.M."/>
        </authorList>
    </citation>
    <scope>NUCLEOTIDE SEQUENCE</scope>
    <source>
        <strain evidence="1">KUC20120723A-06</strain>
    </source>
</reference>
<evidence type="ECO:0000313" key="2">
    <source>
        <dbReference type="Proteomes" id="UP000790709"/>
    </source>
</evidence>
<organism evidence="1 2">
    <name type="scientific">Leucogyrophana mollusca</name>
    <dbReference type="NCBI Taxonomy" id="85980"/>
    <lineage>
        <taxon>Eukaryota</taxon>
        <taxon>Fungi</taxon>
        <taxon>Dikarya</taxon>
        <taxon>Basidiomycota</taxon>
        <taxon>Agaricomycotina</taxon>
        <taxon>Agaricomycetes</taxon>
        <taxon>Agaricomycetidae</taxon>
        <taxon>Boletales</taxon>
        <taxon>Boletales incertae sedis</taxon>
        <taxon>Leucogyrophana</taxon>
    </lineage>
</organism>
<accession>A0ACB8AZP1</accession>
<comment type="caution">
    <text evidence="1">The sequence shown here is derived from an EMBL/GenBank/DDBJ whole genome shotgun (WGS) entry which is preliminary data.</text>
</comment>
<dbReference type="Proteomes" id="UP000790709">
    <property type="component" value="Unassembled WGS sequence"/>
</dbReference>
<gene>
    <name evidence="1" type="ORF">BV22DRAFT_898548</name>
</gene>
<evidence type="ECO:0000313" key="1">
    <source>
        <dbReference type="EMBL" id="KAH7918749.1"/>
    </source>
</evidence>
<sequence length="370" mass="40178">MFARSGVLLIGDSQISSLVPCTVTAQAETLLDSHRIDAAISLVGQQPPAFADAAYLHQRIAFALFAHTRFLDAAPHFSHGHLDPRVLLSYFPHLWHPHADFDLDLDADLEAEVWAGVEAHMPPEADIYELIRNYAPHLRPADRPLDELARILADDAHEMLARVLRDVRARGEGGAIVDTVLAKLLARAPGDSNALASFLAAPNAVVLAELEPLLVSTRQYAALCTLYEQRGDLESLCEAWARLADGTWSDPTSSIPDPLERMFTLLSSPSPVTAALPPASATSPPNAPSSTAPSTSSIARDDLRRRWGVWMVDRDLDRGMQVCRRGVLCLSLSCTVLRVACCALRVASFLRCARATSLSAPPSFSPELIN</sequence>
<name>A0ACB8AZP1_9AGAM</name>
<dbReference type="EMBL" id="MU266739">
    <property type="protein sequence ID" value="KAH7918749.1"/>
    <property type="molecule type" value="Genomic_DNA"/>
</dbReference>